<dbReference type="GO" id="GO:0003743">
    <property type="term" value="F:translation initiation factor activity"/>
    <property type="evidence" value="ECO:0000318"/>
    <property type="project" value="GO_Central"/>
</dbReference>
<reference evidence="7 9" key="2">
    <citation type="journal article" date="2014" name="BMC Genomics">
        <title>An improved genome release (version Mt4.0) for the model legume Medicago truncatula.</title>
        <authorList>
            <person name="Tang H."/>
            <person name="Krishnakumar V."/>
            <person name="Bidwell S."/>
            <person name="Rosen B."/>
            <person name="Chan A."/>
            <person name="Zhou S."/>
            <person name="Gentzbittel L."/>
            <person name="Childs K.L."/>
            <person name="Yandell M."/>
            <person name="Gundlach H."/>
            <person name="Mayer K.F."/>
            <person name="Schwartz D.C."/>
            <person name="Town C.D."/>
        </authorList>
    </citation>
    <scope>GENOME REANNOTATION</scope>
    <source>
        <strain evidence="7">A17</strain>
        <strain evidence="8 9">cv. Jemalong A17</strain>
    </source>
</reference>
<keyword evidence="9" id="KW-1185">Reference proteome</keyword>
<dbReference type="AlphaFoldDB" id="A0A072USB1"/>
<name>A0A072USB1_MEDTR</name>
<keyword evidence="3" id="KW-0342">GTP-binding</keyword>
<organism evidence="7 9">
    <name type="scientific">Medicago truncatula</name>
    <name type="common">Barrel medic</name>
    <name type="synonym">Medicago tribuloides</name>
    <dbReference type="NCBI Taxonomy" id="3880"/>
    <lineage>
        <taxon>Eukaryota</taxon>
        <taxon>Viridiplantae</taxon>
        <taxon>Streptophyta</taxon>
        <taxon>Embryophyta</taxon>
        <taxon>Tracheophyta</taxon>
        <taxon>Spermatophyta</taxon>
        <taxon>Magnoliopsida</taxon>
        <taxon>eudicotyledons</taxon>
        <taxon>Gunneridae</taxon>
        <taxon>Pentapetalae</taxon>
        <taxon>rosids</taxon>
        <taxon>fabids</taxon>
        <taxon>Fabales</taxon>
        <taxon>Fabaceae</taxon>
        <taxon>Papilionoideae</taxon>
        <taxon>50 kb inversion clade</taxon>
        <taxon>NPAAA clade</taxon>
        <taxon>Hologalegina</taxon>
        <taxon>IRL clade</taxon>
        <taxon>Trifolieae</taxon>
        <taxon>Medicago</taxon>
    </lineage>
</organism>
<dbReference type="SUPFAM" id="SSF50447">
    <property type="entry name" value="Translation proteins"/>
    <property type="match status" value="1"/>
</dbReference>
<dbReference type="SUPFAM" id="SSF52156">
    <property type="entry name" value="Initiation factor IF2/eIF5b, domain 3"/>
    <property type="match status" value="1"/>
</dbReference>
<dbReference type="PANTHER" id="PTHR43381:SF4">
    <property type="entry name" value="EUKARYOTIC TRANSLATION INITIATION FACTOR 5B"/>
    <property type="match status" value="1"/>
</dbReference>
<dbReference type="Gene3D" id="2.40.30.10">
    <property type="entry name" value="Translation factors"/>
    <property type="match status" value="1"/>
</dbReference>
<keyword evidence="2" id="KW-0547">Nucleotide-binding</keyword>
<dbReference type="Pfam" id="PF14578">
    <property type="entry name" value="GTP_EFTU_D4"/>
    <property type="match status" value="1"/>
</dbReference>
<evidence type="ECO:0000313" key="9">
    <source>
        <dbReference type="Proteomes" id="UP000002051"/>
    </source>
</evidence>
<dbReference type="InterPro" id="IPR015760">
    <property type="entry name" value="TIF_IF2"/>
</dbReference>
<evidence type="ECO:0000313" key="8">
    <source>
        <dbReference type="EnsemblPlants" id="KEH28760"/>
    </source>
</evidence>
<reference evidence="8" key="3">
    <citation type="submission" date="2015-04" db="UniProtKB">
        <authorList>
            <consortium name="EnsemblPlants"/>
        </authorList>
    </citation>
    <scope>IDENTIFICATION</scope>
    <source>
        <strain evidence="8">cv. Jemalong A17</strain>
    </source>
</reference>
<dbReference type="EMBL" id="CM001220">
    <property type="protein sequence ID" value="KEH28760.1"/>
    <property type="molecule type" value="Genomic_DNA"/>
</dbReference>
<dbReference type="EnsemblPlants" id="KEH28760">
    <property type="protein sequence ID" value="KEH28760"/>
    <property type="gene ID" value="MTR_4g011840"/>
</dbReference>
<dbReference type="InterPro" id="IPR027417">
    <property type="entry name" value="P-loop_NTPase"/>
</dbReference>
<accession>A0A072USB1</accession>
<dbReference type="GO" id="GO:0005737">
    <property type="term" value="C:cytoplasm"/>
    <property type="evidence" value="ECO:0000318"/>
    <property type="project" value="GO_Central"/>
</dbReference>
<dbReference type="GO" id="GO:0003924">
    <property type="term" value="F:GTPase activity"/>
    <property type="evidence" value="ECO:0007669"/>
    <property type="project" value="InterPro"/>
</dbReference>
<feature type="domain" description="Elongation factor Tu-type" evidence="6">
    <location>
        <begin position="360"/>
        <end position="430"/>
    </location>
</feature>
<keyword evidence="7" id="KW-0648">Protein biosynthesis</keyword>
<dbReference type="STRING" id="3880.A0A072USB1"/>
<reference evidence="7 9" key="1">
    <citation type="journal article" date="2011" name="Nature">
        <title>The Medicago genome provides insight into the evolution of rhizobial symbioses.</title>
        <authorList>
            <person name="Young N.D."/>
            <person name="Debelle F."/>
            <person name="Oldroyd G.E."/>
            <person name="Geurts R."/>
            <person name="Cannon S.B."/>
            <person name="Udvardi M.K."/>
            <person name="Benedito V.A."/>
            <person name="Mayer K.F."/>
            <person name="Gouzy J."/>
            <person name="Schoof H."/>
            <person name="Van de Peer Y."/>
            <person name="Proost S."/>
            <person name="Cook D.R."/>
            <person name="Meyers B.C."/>
            <person name="Spannagl M."/>
            <person name="Cheung F."/>
            <person name="De Mita S."/>
            <person name="Krishnakumar V."/>
            <person name="Gundlach H."/>
            <person name="Zhou S."/>
            <person name="Mudge J."/>
            <person name="Bharti A.K."/>
            <person name="Murray J.D."/>
            <person name="Naoumkina M.A."/>
            <person name="Rosen B."/>
            <person name="Silverstein K.A."/>
            <person name="Tang H."/>
            <person name="Rombauts S."/>
            <person name="Zhao P.X."/>
            <person name="Zhou P."/>
            <person name="Barbe V."/>
            <person name="Bardou P."/>
            <person name="Bechner M."/>
            <person name="Bellec A."/>
            <person name="Berger A."/>
            <person name="Berges H."/>
            <person name="Bidwell S."/>
            <person name="Bisseling T."/>
            <person name="Choisne N."/>
            <person name="Couloux A."/>
            <person name="Denny R."/>
            <person name="Deshpande S."/>
            <person name="Dai X."/>
            <person name="Doyle J.J."/>
            <person name="Dudez A.M."/>
            <person name="Farmer A.D."/>
            <person name="Fouteau S."/>
            <person name="Franken C."/>
            <person name="Gibelin C."/>
            <person name="Gish J."/>
            <person name="Goldstein S."/>
            <person name="Gonzalez A.J."/>
            <person name="Green P.J."/>
            <person name="Hallab A."/>
            <person name="Hartog M."/>
            <person name="Hua A."/>
            <person name="Humphray S.J."/>
            <person name="Jeong D.H."/>
            <person name="Jing Y."/>
            <person name="Jocker A."/>
            <person name="Kenton S.M."/>
            <person name="Kim D.J."/>
            <person name="Klee K."/>
            <person name="Lai H."/>
            <person name="Lang C."/>
            <person name="Lin S."/>
            <person name="Macmil S.L."/>
            <person name="Magdelenat G."/>
            <person name="Matthews L."/>
            <person name="McCorrison J."/>
            <person name="Monaghan E.L."/>
            <person name="Mun J.H."/>
            <person name="Najar F.Z."/>
            <person name="Nicholson C."/>
            <person name="Noirot C."/>
            <person name="O'Bleness M."/>
            <person name="Paule C.R."/>
            <person name="Poulain J."/>
            <person name="Prion F."/>
            <person name="Qin B."/>
            <person name="Qu C."/>
            <person name="Retzel E.F."/>
            <person name="Riddle C."/>
            <person name="Sallet E."/>
            <person name="Samain S."/>
            <person name="Samson N."/>
            <person name="Sanders I."/>
            <person name="Saurat O."/>
            <person name="Scarpelli C."/>
            <person name="Schiex T."/>
            <person name="Segurens B."/>
            <person name="Severin A.J."/>
            <person name="Sherrier D.J."/>
            <person name="Shi R."/>
            <person name="Sims S."/>
            <person name="Singer S.R."/>
            <person name="Sinharoy S."/>
            <person name="Sterck L."/>
            <person name="Viollet A."/>
            <person name="Wang B.B."/>
            <person name="Wang K."/>
            <person name="Wang M."/>
            <person name="Wang X."/>
            <person name="Warfsmann J."/>
            <person name="Weissenbach J."/>
            <person name="White D.D."/>
            <person name="White J.D."/>
            <person name="Wiley G.B."/>
            <person name="Wincker P."/>
            <person name="Xing Y."/>
            <person name="Yang L."/>
            <person name="Yao Z."/>
            <person name="Ying F."/>
            <person name="Zhai J."/>
            <person name="Zhou L."/>
            <person name="Zuber A."/>
            <person name="Denarie J."/>
            <person name="Dixon R.A."/>
            <person name="May G.D."/>
            <person name="Schwartz D.C."/>
            <person name="Rogers J."/>
            <person name="Quetier F."/>
            <person name="Town C.D."/>
            <person name="Roe B.A."/>
        </authorList>
    </citation>
    <scope>NUCLEOTIDE SEQUENCE [LARGE SCALE GENOMIC DNA]</scope>
    <source>
        <strain evidence="7">A17</strain>
        <strain evidence="8 9">cv. Jemalong A17</strain>
    </source>
</reference>
<dbReference type="InterPro" id="IPR029459">
    <property type="entry name" value="EFTU-type"/>
</dbReference>
<sequence length="459" mass="52064">MNKGDTVKPPSNRKPVSCIIGDAYTGKTTLLGCIRGNNSSPHFSAHFPAGDAERRMLVLDNTPFRGLYLCDIAILVVDIMHDDGLHPHTIDLLDLLKLTNKQFILALNKIDMIHDWKTCPNAPFRKALLQQSKDVQDEFHTRLSKFVSQFKTHGLNTDLYYKNETIGGQTFSIVPTSAISGEGIPDMLFLLFKWTQKTMIPKFTYNHEYVQSLRPSRLSVVKPNDDLDYVNKEASESILSRFDTSLEGVCVQASNFHSLEALLKIMKTPGVLYIRRMWRRPVQASAMLEKKPEYAAILAFPARVTPEAWQLAHKLGVKIFISDKMHHLFDQFNRYKDNITHMNNNKDENKKDSADEACVLKIMPNSVFNNKDSIVLGVNILQGILKIGNPICIPSQMNIDIGRIASIENNLKPVYRAEKGQQVFIKIVGSNSEERQKMFGRHFGIDDELLVSHNARRVI</sequence>
<proteinExistence type="predicted"/>
<dbReference type="GO" id="GO:0006413">
    <property type="term" value="P:translational initiation"/>
    <property type="evidence" value="ECO:0000318"/>
    <property type="project" value="GO_Central"/>
</dbReference>
<dbReference type="InterPro" id="IPR009000">
    <property type="entry name" value="Transl_B-barrel_sf"/>
</dbReference>
<protein>
    <recommendedName>
        <fullName evidence="1">Eukaryotic translation initiation factor 5B</fullName>
    </recommendedName>
    <alternativeName>
        <fullName evidence="4">Translation initiation factor IF-2</fullName>
    </alternativeName>
</protein>
<gene>
    <name evidence="7" type="ordered locus">MTR_4g011840</name>
</gene>
<dbReference type="Gene3D" id="3.40.50.300">
    <property type="entry name" value="P-loop containing nucleotide triphosphate hydrolases"/>
    <property type="match status" value="1"/>
</dbReference>
<evidence type="ECO:0000256" key="1">
    <source>
        <dbReference type="ARBA" id="ARBA00013824"/>
    </source>
</evidence>
<dbReference type="Gene3D" id="3.40.50.10050">
    <property type="entry name" value="Translation initiation factor IF- 2, domain 3"/>
    <property type="match status" value="1"/>
</dbReference>
<dbReference type="GO" id="GO:0005525">
    <property type="term" value="F:GTP binding"/>
    <property type="evidence" value="ECO:0007669"/>
    <property type="project" value="UniProtKB-KW"/>
</dbReference>
<evidence type="ECO:0000259" key="5">
    <source>
        <dbReference type="Pfam" id="PF00009"/>
    </source>
</evidence>
<keyword evidence="7" id="KW-0396">Initiation factor</keyword>
<evidence type="ECO:0000256" key="4">
    <source>
        <dbReference type="ARBA" id="ARBA00032478"/>
    </source>
</evidence>
<dbReference type="SUPFAM" id="SSF52540">
    <property type="entry name" value="P-loop containing nucleoside triphosphate hydrolases"/>
    <property type="match status" value="1"/>
</dbReference>
<dbReference type="InterPro" id="IPR036925">
    <property type="entry name" value="TIF_IF2_dom3_sf"/>
</dbReference>
<evidence type="ECO:0000259" key="6">
    <source>
        <dbReference type="Pfam" id="PF14578"/>
    </source>
</evidence>
<dbReference type="PANTHER" id="PTHR43381">
    <property type="entry name" value="TRANSLATION INITIATION FACTOR IF-2-RELATED"/>
    <property type="match status" value="1"/>
</dbReference>
<dbReference type="HOGENOM" id="CLU_606055_0_0_1"/>
<feature type="domain" description="Tr-type G" evidence="5">
    <location>
        <begin position="65"/>
        <end position="195"/>
    </location>
</feature>
<dbReference type="Proteomes" id="UP000002051">
    <property type="component" value="Chromosome 4"/>
</dbReference>
<evidence type="ECO:0000313" key="7">
    <source>
        <dbReference type="EMBL" id="KEH28760.1"/>
    </source>
</evidence>
<evidence type="ECO:0000256" key="3">
    <source>
        <dbReference type="ARBA" id="ARBA00023134"/>
    </source>
</evidence>
<evidence type="ECO:0000256" key="2">
    <source>
        <dbReference type="ARBA" id="ARBA00022741"/>
    </source>
</evidence>
<dbReference type="InterPro" id="IPR000795">
    <property type="entry name" value="T_Tr_GTP-bd_dom"/>
</dbReference>
<dbReference type="Pfam" id="PF00009">
    <property type="entry name" value="GTP_EFTU"/>
    <property type="match status" value="1"/>
</dbReference>